<reference evidence="7" key="1">
    <citation type="submission" date="2022-03" db="EMBL/GenBank/DDBJ databases">
        <title>The complete genome sequence of a Methyloterrigena soli.</title>
        <authorList>
            <person name="Zi Z."/>
        </authorList>
    </citation>
    <scope>NUCLEOTIDE SEQUENCE</scope>
    <source>
        <strain evidence="7">M48</strain>
    </source>
</reference>
<evidence type="ECO:0000313" key="7">
    <source>
        <dbReference type="EMBL" id="MCI0126861.1"/>
    </source>
</evidence>
<feature type="transmembrane region" description="Helical" evidence="5">
    <location>
        <begin position="383"/>
        <end position="405"/>
    </location>
</feature>
<dbReference type="AlphaFoldDB" id="A0AA41QNQ7"/>
<dbReference type="Pfam" id="PF13515">
    <property type="entry name" value="FUSC_2"/>
    <property type="match status" value="1"/>
</dbReference>
<gene>
    <name evidence="7" type="ORF">ML536_08485</name>
</gene>
<evidence type="ECO:0000256" key="4">
    <source>
        <dbReference type="ARBA" id="ARBA00023136"/>
    </source>
</evidence>
<keyword evidence="3 5" id="KW-1133">Transmembrane helix</keyword>
<comment type="caution">
    <text evidence="7">The sequence shown here is derived from an EMBL/GenBank/DDBJ whole genome shotgun (WGS) entry which is preliminary data.</text>
</comment>
<evidence type="ECO:0000256" key="2">
    <source>
        <dbReference type="ARBA" id="ARBA00022692"/>
    </source>
</evidence>
<feature type="domain" description="Integral membrane bound transporter" evidence="6">
    <location>
        <begin position="348"/>
        <end position="477"/>
    </location>
</feature>
<dbReference type="EMBL" id="JALAZD010000001">
    <property type="protein sequence ID" value="MCI0126861.1"/>
    <property type="molecule type" value="Genomic_DNA"/>
</dbReference>
<organism evidence="7 8">
    <name type="scientific">Paradevosia shaoguanensis</name>
    <dbReference type="NCBI Taxonomy" id="1335043"/>
    <lineage>
        <taxon>Bacteria</taxon>
        <taxon>Pseudomonadati</taxon>
        <taxon>Pseudomonadota</taxon>
        <taxon>Alphaproteobacteria</taxon>
        <taxon>Hyphomicrobiales</taxon>
        <taxon>Devosiaceae</taxon>
        <taxon>Paradevosia</taxon>
    </lineage>
</organism>
<evidence type="ECO:0000313" key="8">
    <source>
        <dbReference type="Proteomes" id="UP001156140"/>
    </source>
</evidence>
<evidence type="ECO:0000256" key="1">
    <source>
        <dbReference type="ARBA" id="ARBA00004141"/>
    </source>
</evidence>
<keyword evidence="4 5" id="KW-0472">Membrane</keyword>
<evidence type="ECO:0000259" key="6">
    <source>
        <dbReference type="Pfam" id="PF13515"/>
    </source>
</evidence>
<proteinExistence type="predicted"/>
<feature type="transmembrane region" description="Helical" evidence="5">
    <location>
        <begin position="154"/>
        <end position="173"/>
    </location>
</feature>
<dbReference type="GO" id="GO:0005886">
    <property type="term" value="C:plasma membrane"/>
    <property type="evidence" value="ECO:0007669"/>
    <property type="project" value="InterPro"/>
</dbReference>
<feature type="transmembrane region" description="Helical" evidence="5">
    <location>
        <begin position="99"/>
        <end position="116"/>
    </location>
</feature>
<name>A0AA41QNQ7_9HYPH</name>
<keyword evidence="8" id="KW-1185">Reference proteome</keyword>
<protein>
    <submittedName>
        <fullName evidence="7">FUSC family protein</fullName>
    </submittedName>
</protein>
<feature type="transmembrane region" description="Helical" evidence="5">
    <location>
        <begin position="69"/>
        <end position="93"/>
    </location>
</feature>
<evidence type="ECO:0000256" key="3">
    <source>
        <dbReference type="ARBA" id="ARBA00022989"/>
    </source>
</evidence>
<comment type="subcellular location">
    <subcellularLocation>
        <location evidence="1">Membrane</location>
        <topology evidence="1">Multi-pass membrane protein</topology>
    </subcellularLocation>
</comment>
<feature type="transmembrane region" description="Helical" evidence="5">
    <location>
        <begin position="467"/>
        <end position="487"/>
    </location>
</feature>
<feature type="transmembrane region" description="Helical" evidence="5">
    <location>
        <begin position="128"/>
        <end position="148"/>
    </location>
</feature>
<dbReference type="GO" id="GO:0022857">
    <property type="term" value="F:transmembrane transporter activity"/>
    <property type="evidence" value="ECO:0007669"/>
    <property type="project" value="InterPro"/>
</dbReference>
<feature type="transmembrane region" description="Helical" evidence="5">
    <location>
        <begin position="411"/>
        <end position="428"/>
    </location>
</feature>
<feature type="transmembrane region" description="Helical" evidence="5">
    <location>
        <begin position="435"/>
        <end position="455"/>
    </location>
</feature>
<keyword evidence="2 5" id="KW-0812">Transmembrane</keyword>
<dbReference type="RefSeq" id="WP_281735577.1">
    <property type="nucleotide sequence ID" value="NZ_JAKETQ010000001.1"/>
</dbReference>
<dbReference type="InterPro" id="IPR049453">
    <property type="entry name" value="Memb_transporter_dom"/>
</dbReference>
<evidence type="ECO:0000256" key="5">
    <source>
        <dbReference type="SAM" id="Phobius"/>
    </source>
</evidence>
<dbReference type="Proteomes" id="UP001156140">
    <property type="component" value="Unassembled WGS sequence"/>
</dbReference>
<accession>A0AA41QNQ7</accession>
<sequence>MLYRPATRPSLLRTVWDELQPYPGRLDLSVRMAVLCVLVVVVAMANKVPEAALSCYLIFFASKDNSGSGIIIGLGLILAASVGIMLGVLFLMISAGSPFMRLAFIAAFTFGGMYFSQATRLGPMAGTVGFVFAFVMTLYDIIPIAEILTRALTWMWVVVFFPMFFLVLINVVAPRSPARLLREILADRFNAAADLVAGVEGAEERAQTLLGEGNEKASTYQRMARLLSLATKTDNARSGSLIDLSYRMLALSLVRTQEGMEPQPELAVRLHGYAGAVSDKRLVERPVAALGARDELAELVDETGTALSPAYIPTAVEKEPGEPLLAPDAFRNPRYTQFALKTLLAVMICYIAYTALDWFEIHTAMITCFYVALGTTGETMHKLTLRIVGCLIGAAMGVGAIIFLMPHMTDIGHLVLLIGAGSFIAAWISNGSERISYMGWQAALAFFLCTLGGFGPVFDIGVATNRIIGIIFGNIVVSVIFSTIWPVSIGGNVRKALAGAIDVLASALRGKPLTTHRASAFYTSAREAGRGSELLEFESERVRKSEITSDEADILLSEIKALSAPVLVLASESQSLRGVPRYVKAATVRFESAVAQWLDNRASDIKNGHWADRARPWDGSVKNVEVAFARAQRQAADQGRRLPAAVRKEMAARLRLYRQMDARIAQMAANVRVA</sequence>